<dbReference type="EMBL" id="GBXM01065556">
    <property type="protein sequence ID" value="JAH43021.1"/>
    <property type="molecule type" value="Transcribed_RNA"/>
</dbReference>
<protein>
    <submittedName>
        <fullName evidence="1">Uncharacterized protein</fullName>
    </submittedName>
</protein>
<reference evidence="1" key="1">
    <citation type="submission" date="2014-11" db="EMBL/GenBank/DDBJ databases">
        <authorList>
            <person name="Amaro Gonzalez C."/>
        </authorList>
    </citation>
    <scope>NUCLEOTIDE SEQUENCE</scope>
</reference>
<reference evidence="1" key="2">
    <citation type="journal article" date="2015" name="Fish Shellfish Immunol.">
        <title>Early steps in the European eel (Anguilla anguilla)-Vibrio vulnificus interaction in the gills: Role of the RtxA13 toxin.</title>
        <authorList>
            <person name="Callol A."/>
            <person name="Pajuelo D."/>
            <person name="Ebbesson L."/>
            <person name="Teles M."/>
            <person name="MacKenzie S."/>
            <person name="Amaro C."/>
        </authorList>
    </citation>
    <scope>NUCLEOTIDE SEQUENCE</scope>
</reference>
<evidence type="ECO:0000313" key="1">
    <source>
        <dbReference type="EMBL" id="JAH43021.1"/>
    </source>
</evidence>
<accession>A0A0E9SNY4</accession>
<dbReference type="AlphaFoldDB" id="A0A0E9SNY4"/>
<name>A0A0E9SNY4_ANGAN</name>
<organism evidence="1">
    <name type="scientific">Anguilla anguilla</name>
    <name type="common">European freshwater eel</name>
    <name type="synonym">Muraena anguilla</name>
    <dbReference type="NCBI Taxonomy" id="7936"/>
    <lineage>
        <taxon>Eukaryota</taxon>
        <taxon>Metazoa</taxon>
        <taxon>Chordata</taxon>
        <taxon>Craniata</taxon>
        <taxon>Vertebrata</taxon>
        <taxon>Euteleostomi</taxon>
        <taxon>Actinopterygii</taxon>
        <taxon>Neopterygii</taxon>
        <taxon>Teleostei</taxon>
        <taxon>Anguilliformes</taxon>
        <taxon>Anguillidae</taxon>
        <taxon>Anguilla</taxon>
    </lineage>
</organism>
<sequence length="56" mass="6170">MTTDSQPLKTFISVPSGPISTDIWPHFFFFFSSSSSSSSLIASSTNAPCYKYKSPR</sequence>
<proteinExistence type="predicted"/>